<dbReference type="Pfam" id="PF00754">
    <property type="entry name" value="F5_F8_type_C"/>
    <property type="match status" value="1"/>
</dbReference>
<dbReference type="Gene3D" id="2.60.120.260">
    <property type="entry name" value="Galactose-binding domain-like"/>
    <property type="match status" value="1"/>
</dbReference>
<gene>
    <name evidence="2" type="ORF">OQZ29_15615</name>
</gene>
<evidence type="ECO:0000313" key="3">
    <source>
        <dbReference type="Proteomes" id="UP001142592"/>
    </source>
</evidence>
<dbReference type="PROSITE" id="PS50022">
    <property type="entry name" value="FA58C_3"/>
    <property type="match status" value="1"/>
</dbReference>
<dbReference type="PROSITE" id="PS51257">
    <property type="entry name" value="PROKAR_LIPOPROTEIN"/>
    <property type="match status" value="1"/>
</dbReference>
<sequence>MKRNYNLFYIVIIIILTTFACKKGTGDDNPIIPPVSPPVTGNIVYKSDYAYNLNVVYFVPNNAIANADYEERISKILIEGQKFISNGMKSWGFGEKSFGLLKNAENTRVKIHLIKAPLNSDAYANYPAIETLVKAYFQQNPQELKSEHYLVLTASNKKYDEGETDTHAIPYYGVGRWCYAVDFPGLKYENLGKPGSVGDKATVYIGGMLHELGHGINLPHNGPSASQAANPAFGMTLMGSGNYTYGKSPTFLSYFDAATLNNCQIFSKEVKTFYGAVTSKVTEIDAKYLNGEIIVSGKYTSSNPASHITFRNIESSDPDGYASITFTTKPGADNSFSLKMPVSEFIKKGNSNYTLQIFFHHENGTNTSTSYAYKFADNIPVIDFGDRTLLARTGWTISGFSTAQGSFVATNVLDGNANTYWHTSWDNAQPHPHFITIKTGASAVTANGLSINTRQDTQAGAGKIKDFRIETSNDGTNWTTVYNGTMALNGVQYFSFNGAKTFNYIKIVSLNDYLGEKFASLSEVNLY</sequence>
<dbReference type="Proteomes" id="UP001142592">
    <property type="component" value="Unassembled WGS sequence"/>
</dbReference>
<dbReference type="InterPro" id="IPR008979">
    <property type="entry name" value="Galactose-bd-like_sf"/>
</dbReference>
<dbReference type="AlphaFoldDB" id="A0A9X3IAB2"/>
<dbReference type="InterPro" id="IPR000421">
    <property type="entry name" value="FA58C"/>
</dbReference>
<proteinExistence type="predicted"/>
<name>A0A9X3IAB2_9SPHI</name>
<dbReference type="RefSeq" id="WP_010599478.1">
    <property type="nucleotide sequence ID" value="NZ_JAPJUH010000004.1"/>
</dbReference>
<comment type="caution">
    <text evidence="2">The sequence shown here is derived from an EMBL/GenBank/DDBJ whole genome shotgun (WGS) entry which is preliminary data.</text>
</comment>
<keyword evidence="3" id="KW-1185">Reference proteome</keyword>
<feature type="domain" description="F5/8 type C" evidence="1">
    <location>
        <begin position="377"/>
        <end position="527"/>
    </location>
</feature>
<dbReference type="SUPFAM" id="SSF55486">
    <property type="entry name" value="Metalloproteases ('zincins'), catalytic domain"/>
    <property type="match status" value="1"/>
</dbReference>
<organism evidence="2 3">
    <name type="scientific">Pedobacter agri</name>
    <dbReference type="NCBI Taxonomy" id="454586"/>
    <lineage>
        <taxon>Bacteria</taxon>
        <taxon>Pseudomonadati</taxon>
        <taxon>Bacteroidota</taxon>
        <taxon>Sphingobacteriia</taxon>
        <taxon>Sphingobacteriales</taxon>
        <taxon>Sphingobacteriaceae</taxon>
        <taxon>Pedobacter</taxon>
    </lineage>
</organism>
<protein>
    <submittedName>
        <fullName evidence="2">Discoidin domain-containing protein</fullName>
    </submittedName>
</protein>
<dbReference type="EMBL" id="JAPJUH010000004">
    <property type="protein sequence ID" value="MCX3266185.1"/>
    <property type="molecule type" value="Genomic_DNA"/>
</dbReference>
<evidence type="ECO:0000313" key="2">
    <source>
        <dbReference type="EMBL" id="MCX3266185.1"/>
    </source>
</evidence>
<evidence type="ECO:0000259" key="1">
    <source>
        <dbReference type="PROSITE" id="PS50022"/>
    </source>
</evidence>
<reference evidence="2" key="1">
    <citation type="submission" date="2022-11" db="EMBL/GenBank/DDBJ databases">
        <authorList>
            <person name="Graham C."/>
            <person name="Newman J.D."/>
        </authorList>
    </citation>
    <scope>NUCLEOTIDE SEQUENCE</scope>
    <source>
        <strain evidence="2">DSM 19486</strain>
    </source>
</reference>
<accession>A0A9X3IAB2</accession>
<dbReference type="SUPFAM" id="SSF49785">
    <property type="entry name" value="Galactose-binding domain-like"/>
    <property type="match status" value="1"/>
</dbReference>